<gene>
    <name evidence="1" type="ORF">RRG08_062102</name>
</gene>
<evidence type="ECO:0000313" key="1">
    <source>
        <dbReference type="EMBL" id="KAK3751492.1"/>
    </source>
</evidence>
<protein>
    <submittedName>
        <fullName evidence="1">Uncharacterized protein</fullName>
    </submittedName>
</protein>
<evidence type="ECO:0000313" key="2">
    <source>
        <dbReference type="Proteomes" id="UP001283361"/>
    </source>
</evidence>
<reference evidence="1" key="1">
    <citation type="journal article" date="2023" name="G3 (Bethesda)">
        <title>A reference genome for the long-term kleptoplast-retaining sea slug Elysia crispata morphotype clarki.</title>
        <authorList>
            <person name="Eastman K.E."/>
            <person name="Pendleton A.L."/>
            <person name="Shaikh M.A."/>
            <person name="Suttiyut T."/>
            <person name="Ogas R."/>
            <person name="Tomko P."/>
            <person name="Gavelis G."/>
            <person name="Widhalm J.R."/>
            <person name="Wisecaver J.H."/>
        </authorList>
    </citation>
    <scope>NUCLEOTIDE SEQUENCE</scope>
    <source>
        <strain evidence="1">ECLA1</strain>
    </source>
</reference>
<comment type="caution">
    <text evidence="1">The sequence shown here is derived from an EMBL/GenBank/DDBJ whole genome shotgun (WGS) entry which is preliminary data.</text>
</comment>
<organism evidence="1 2">
    <name type="scientific">Elysia crispata</name>
    <name type="common">lettuce slug</name>
    <dbReference type="NCBI Taxonomy" id="231223"/>
    <lineage>
        <taxon>Eukaryota</taxon>
        <taxon>Metazoa</taxon>
        <taxon>Spiralia</taxon>
        <taxon>Lophotrochozoa</taxon>
        <taxon>Mollusca</taxon>
        <taxon>Gastropoda</taxon>
        <taxon>Heterobranchia</taxon>
        <taxon>Euthyneura</taxon>
        <taxon>Panpulmonata</taxon>
        <taxon>Sacoglossa</taxon>
        <taxon>Placobranchoidea</taxon>
        <taxon>Plakobranchidae</taxon>
        <taxon>Elysia</taxon>
    </lineage>
</organism>
<keyword evidence="2" id="KW-1185">Reference proteome</keyword>
<dbReference type="Proteomes" id="UP001283361">
    <property type="component" value="Unassembled WGS sequence"/>
</dbReference>
<dbReference type="EMBL" id="JAWDGP010005817">
    <property type="protein sequence ID" value="KAK3751492.1"/>
    <property type="molecule type" value="Genomic_DNA"/>
</dbReference>
<name>A0AAE1D1I2_9GAST</name>
<dbReference type="AlphaFoldDB" id="A0AAE1D1I2"/>
<sequence>MRKSSIKEVWSPKASEIMRKSSIKEVWSPKATEIMRKSNINEVWKCDVGQYGDGCMKSCSQHCAGKNNSCNPVNCTCDLGCDPGYQGDLRTQECSIGFYGASCNVPTAMQ</sequence>
<accession>A0AAE1D1I2</accession>
<dbReference type="Gene3D" id="2.170.300.10">
    <property type="entry name" value="Tie2 ligand-binding domain superfamily"/>
    <property type="match status" value="1"/>
</dbReference>
<proteinExistence type="predicted"/>